<proteinExistence type="predicted"/>
<sequence>MYFIIADVTDLAEGSNSEIVIRKRTELNKRRREQYNKATEEERSQRNKLRCDRRAKQKINAIECQQVNNGVSNTSSFSLCCSHGKVKLPNLQETPPELKRLLDGTDELSKAFRKNYRMYNTAFSFTSTGGEIDKRYNNGGGPFVYRIFGEIYHQIGSLYPDDGEKPVYSQIYMYDNQQEVEKRVSFPHNDELLDTRIIKTITEMLDRENELAKFFHSIHNRDVIVHYKGGGLHRISELSPSYMALQYPLIFPFGEDAFRTDILHRGVSTHTATKKDKVSIREFYAYRIQQRSNEGHTLIRGGRLFLQFVVDAYACIEHSRLMWVKLHQETLRADVYNNIVDSVNRGDADAITVGKRIVLPATFTGSPRYMQQNYQDCMAVCRKLGSPDLFITFTCNPAWPEIKEHCNKIVNQTPDVRPDIISRVFKIKLDMLLEDLTQNHVLGKVIGGTIVLK</sequence>
<dbReference type="PANTHER" id="PTHR45786">
    <property type="entry name" value="DNA BINDING PROTEIN-LIKE"/>
    <property type="match status" value="1"/>
</dbReference>
<dbReference type="PANTHER" id="PTHR45786:SF74">
    <property type="entry name" value="ATP-DEPENDENT DNA HELICASE"/>
    <property type="match status" value="1"/>
</dbReference>
<reference evidence="2" key="1">
    <citation type="journal article" date="2016" name="Nat. Genet.">
        <title>A high-quality carrot genome assembly provides new insights into carotenoid accumulation and asterid genome evolution.</title>
        <authorList>
            <person name="Iorizzo M."/>
            <person name="Ellison S."/>
            <person name="Senalik D."/>
            <person name="Zeng P."/>
            <person name="Satapoomin P."/>
            <person name="Huang J."/>
            <person name="Bowman M."/>
            <person name="Iovene M."/>
            <person name="Sanseverino W."/>
            <person name="Cavagnaro P."/>
            <person name="Yildiz M."/>
            <person name="Macko-Podgorni A."/>
            <person name="Moranska E."/>
            <person name="Grzebelus E."/>
            <person name="Grzebelus D."/>
            <person name="Ashrafi H."/>
            <person name="Zheng Z."/>
            <person name="Cheng S."/>
            <person name="Spooner D."/>
            <person name="Van Deynze A."/>
            <person name="Simon P."/>
        </authorList>
    </citation>
    <scope>NUCLEOTIDE SEQUENCE</scope>
    <source>
        <tissue evidence="2">Leaf</tissue>
    </source>
</reference>
<protein>
    <recommendedName>
        <fullName evidence="1">Helitron helicase-like domain-containing protein</fullName>
    </recommendedName>
</protein>
<reference evidence="2" key="2">
    <citation type="submission" date="2022-03" db="EMBL/GenBank/DDBJ databases">
        <title>Draft title - Genomic analysis of global carrot germplasm unveils the trajectory of domestication and the origin of high carotenoid orange carrot.</title>
        <authorList>
            <person name="Iorizzo M."/>
            <person name="Ellison S."/>
            <person name="Senalik D."/>
            <person name="Macko-Podgorni A."/>
            <person name="Grzebelus D."/>
            <person name="Bostan H."/>
            <person name="Rolling W."/>
            <person name="Curaba J."/>
            <person name="Simon P."/>
        </authorList>
    </citation>
    <scope>NUCLEOTIDE SEQUENCE</scope>
    <source>
        <tissue evidence="2">Leaf</tissue>
    </source>
</reference>
<dbReference type="Pfam" id="PF14214">
    <property type="entry name" value="Helitron_like_N"/>
    <property type="match status" value="1"/>
</dbReference>
<evidence type="ECO:0000313" key="3">
    <source>
        <dbReference type="Proteomes" id="UP000077755"/>
    </source>
</evidence>
<gene>
    <name evidence="2" type="ORF">DCAR_0207911</name>
</gene>
<dbReference type="InterPro" id="IPR025476">
    <property type="entry name" value="Helitron_helicase-like"/>
</dbReference>
<dbReference type="Proteomes" id="UP000077755">
    <property type="component" value="Chromosome 2"/>
</dbReference>
<dbReference type="AlphaFoldDB" id="A0AAF0WHK3"/>
<evidence type="ECO:0000313" key="2">
    <source>
        <dbReference type="EMBL" id="WOG88676.1"/>
    </source>
</evidence>
<name>A0AAF0WHK3_DAUCS</name>
<keyword evidence="3" id="KW-1185">Reference proteome</keyword>
<dbReference type="EMBL" id="CP093344">
    <property type="protein sequence ID" value="WOG88676.1"/>
    <property type="molecule type" value="Genomic_DNA"/>
</dbReference>
<evidence type="ECO:0000259" key="1">
    <source>
        <dbReference type="Pfam" id="PF14214"/>
    </source>
</evidence>
<accession>A0AAF0WHK3</accession>
<feature type="domain" description="Helitron helicase-like" evidence="1">
    <location>
        <begin position="283"/>
        <end position="446"/>
    </location>
</feature>
<organism evidence="2 3">
    <name type="scientific">Daucus carota subsp. sativus</name>
    <name type="common">Carrot</name>
    <dbReference type="NCBI Taxonomy" id="79200"/>
    <lineage>
        <taxon>Eukaryota</taxon>
        <taxon>Viridiplantae</taxon>
        <taxon>Streptophyta</taxon>
        <taxon>Embryophyta</taxon>
        <taxon>Tracheophyta</taxon>
        <taxon>Spermatophyta</taxon>
        <taxon>Magnoliopsida</taxon>
        <taxon>eudicotyledons</taxon>
        <taxon>Gunneridae</taxon>
        <taxon>Pentapetalae</taxon>
        <taxon>asterids</taxon>
        <taxon>campanulids</taxon>
        <taxon>Apiales</taxon>
        <taxon>Apiaceae</taxon>
        <taxon>Apioideae</taxon>
        <taxon>Scandiceae</taxon>
        <taxon>Daucinae</taxon>
        <taxon>Daucus</taxon>
        <taxon>Daucus sect. Daucus</taxon>
    </lineage>
</organism>